<evidence type="ECO:0000313" key="4">
    <source>
        <dbReference type="EMBL" id="EJK43863.1"/>
    </source>
</evidence>
<dbReference type="InterPro" id="IPR006597">
    <property type="entry name" value="Sel1-like"/>
</dbReference>
<dbReference type="GO" id="GO:0008270">
    <property type="term" value="F:zinc ion binding"/>
    <property type="evidence" value="ECO:0007669"/>
    <property type="project" value="UniProtKB-KW"/>
</dbReference>
<dbReference type="InterPro" id="IPR050767">
    <property type="entry name" value="Sel1_AlgK"/>
</dbReference>
<keyword evidence="2" id="KW-0479">Metal-binding</keyword>
<keyword evidence="5" id="KW-1185">Reference proteome</keyword>
<dbReference type="Pfam" id="PF08238">
    <property type="entry name" value="Sel1"/>
    <property type="match status" value="3"/>
</dbReference>
<evidence type="ECO:0000256" key="1">
    <source>
        <dbReference type="ARBA" id="ARBA00038101"/>
    </source>
</evidence>
<sequence>MLICGACERELPEGAYSEEQRGRRQSIRRCGECVAAGNQLVLMKKGRTRPEEDDCPICSLPLPLDKEQSKFMTCCMKLVCDGCIVAAQKRGMNGCPFCRTPRPKMSQTVSMVQKRVDAGDPMAICCRGSQYADGSHGLQKDVARAVELYERAAELGSKDAHLKLGGLYLRGKDIEQDEAKAIRHLQAAAVEGDALARGLIGSFEHYSENYILALQHFMIAAKLGHQPALSNIKKMFTNGHATKADYAEALRGHQSAIDEMRSPDRDEALALR</sequence>
<keyword evidence="2" id="KW-0862">Zinc</keyword>
<dbReference type="OrthoDB" id="272077at2759"/>
<dbReference type="GO" id="GO:0005737">
    <property type="term" value="C:cytoplasm"/>
    <property type="evidence" value="ECO:0007669"/>
    <property type="project" value="UniProtKB-ARBA"/>
</dbReference>
<dbReference type="InterPro" id="IPR001841">
    <property type="entry name" value="Znf_RING"/>
</dbReference>
<dbReference type="Gene3D" id="1.25.40.10">
    <property type="entry name" value="Tetratricopeptide repeat domain"/>
    <property type="match status" value="1"/>
</dbReference>
<evidence type="ECO:0000313" key="5">
    <source>
        <dbReference type="Proteomes" id="UP000266841"/>
    </source>
</evidence>
<organism evidence="4 5">
    <name type="scientific">Thalassiosira oceanica</name>
    <name type="common">Marine diatom</name>
    <dbReference type="NCBI Taxonomy" id="159749"/>
    <lineage>
        <taxon>Eukaryota</taxon>
        <taxon>Sar</taxon>
        <taxon>Stramenopiles</taxon>
        <taxon>Ochrophyta</taxon>
        <taxon>Bacillariophyta</taxon>
        <taxon>Coscinodiscophyceae</taxon>
        <taxon>Thalassiosirophycidae</taxon>
        <taxon>Thalassiosirales</taxon>
        <taxon>Thalassiosiraceae</taxon>
        <taxon>Thalassiosira</taxon>
    </lineage>
</organism>
<dbReference type="Gene3D" id="3.30.40.10">
    <property type="entry name" value="Zinc/RING finger domain, C3HC4 (zinc finger)"/>
    <property type="match status" value="1"/>
</dbReference>
<comment type="caution">
    <text evidence="4">The sequence shown here is derived from an EMBL/GenBank/DDBJ whole genome shotgun (WGS) entry which is preliminary data.</text>
</comment>
<proteinExistence type="inferred from homology"/>
<dbReference type="SUPFAM" id="SSF57850">
    <property type="entry name" value="RING/U-box"/>
    <property type="match status" value="1"/>
</dbReference>
<dbReference type="EMBL" id="AGNL01050526">
    <property type="protein sequence ID" value="EJK43863.1"/>
    <property type="molecule type" value="Genomic_DNA"/>
</dbReference>
<evidence type="ECO:0000256" key="2">
    <source>
        <dbReference type="PROSITE-ProRule" id="PRU00175"/>
    </source>
</evidence>
<keyword evidence="2" id="KW-0863">Zinc-finger</keyword>
<dbReference type="InterPro" id="IPR011990">
    <property type="entry name" value="TPR-like_helical_dom_sf"/>
</dbReference>
<dbReference type="PANTHER" id="PTHR11102:SF160">
    <property type="entry name" value="ERAD-ASSOCIATED E3 UBIQUITIN-PROTEIN LIGASE COMPONENT HRD3"/>
    <property type="match status" value="1"/>
</dbReference>
<comment type="similarity">
    <text evidence="1">Belongs to the sel-1 family.</text>
</comment>
<name>K0QY86_THAOC</name>
<dbReference type="PROSITE" id="PS50089">
    <property type="entry name" value="ZF_RING_2"/>
    <property type="match status" value="1"/>
</dbReference>
<dbReference type="eggNOG" id="ENOG502QV88">
    <property type="taxonomic scope" value="Eukaryota"/>
</dbReference>
<feature type="domain" description="RING-type" evidence="3">
    <location>
        <begin position="55"/>
        <end position="99"/>
    </location>
</feature>
<dbReference type="PANTHER" id="PTHR11102">
    <property type="entry name" value="SEL-1-LIKE PROTEIN"/>
    <property type="match status" value="1"/>
</dbReference>
<reference evidence="4 5" key="1">
    <citation type="journal article" date="2012" name="Genome Biol.">
        <title>Genome and low-iron response of an oceanic diatom adapted to chronic iron limitation.</title>
        <authorList>
            <person name="Lommer M."/>
            <person name="Specht M."/>
            <person name="Roy A.S."/>
            <person name="Kraemer L."/>
            <person name="Andreson R."/>
            <person name="Gutowska M.A."/>
            <person name="Wolf J."/>
            <person name="Bergner S.V."/>
            <person name="Schilhabel M.B."/>
            <person name="Klostermeier U.C."/>
            <person name="Beiko R.G."/>
            <person name="Rosenstiel P."/>
            <person name="Hippler M."/>
            <person name="Laroche J."/>
        </authorList>
    </citation>
    <scope>NUCLEOTIDE SEQUENCE [LARGE SCALE GENOMIC DNA]</scope>
    <source>
        <strain evidence="4 5">CCMP1005</strain>
    </source>
</reference>
<accession>K0QY86</accession>
<dbReference type="SUPFAM" id="SSF81901">
    <property type="entry name" value="HCP-like"/>
    <property type="match status" value="1"/>
</dbReference>
<protein>
    <recommendedName>
        <fullName evidence="3">RING-type domain-containing protein</fullName>
    </recommendedName>
</protein>
<dbReference type="InterPro" id="IPR013083">
    <property type="entry name" value="Znf_RING/FYVE/PHD"/>
</dbReference>
<gene>
    <name evidence="4" type="ORF">THAOC_37650</name>
</gene>
<evidence type="ECO:0000259" key="3">
    <source>
        <dbReference type="PROSITE" id="PS50089"/>
    </source>
</evidence>
<dbReference type="SMART" id="SM00671">
    <property type="entry name" value="SEL1"/>
    <property type="match status" value="3"/>
</dbReference>
<dbReference type="AlphaFoldDB" id="K0QY86"/>
<dbReference type="Proteomes" id="UP000266841">
    <property type="component" value="Unassembled WGS sequence"/>
</dbReference>